<feature type="domain" description="DNA polymerase III delta subunit-like C-terminal" evidence="8">
    <location>
        <begin position="202"/>
        <end position="311"/>
    </location>
</feature>
<keyword evidence="2" id="KW-0808">Transferase</keyword>
<dbReference type="Gene3D" id="1.10.8.60">
    <property type="match status" value="1"/>
</dbReference>
<dbReference type="InterPro" id="IPR027417">
    <property type="entry name" value="P-loop_NTPase"/>
</dbReference>
<evidence type="ECO:0000256" key="2">
    <source>
        <dbReference type="ARBA" id="ARBA00022679"/>
    </source>
</evidence>
<dbReference type="NCBIfam" id="TIGR01128">
    <property type="entry name" value="holA"/>
    <property type="match status" value="1"/>
</dbReference>
<dbReference type="InterPro" id="IPR048466">
    <property type="entry name" value="DNA_pol3_delta-like_C"/>
</dbReference>
<comment type="similarity">
    <text evidence="6">Belongs to the DNA polymerase HolA subunit family.</text>
</comment>
<name>A0ABN5GXF9_9FIRM</name>
<dbReference type="Proteomes" id="UP000325292">
    <property type="component" value="Chromosome"/>
</dbReference>
<gene>
    <name evidence="9" type="ORF">BXT84_03850</name>
</gene>
<evidence type="ECO:0000256" key="7">
    <source>
        <dbReference type="ARBA" id="ARBA00049244"/>
    </source>
</evidence>
<keyword evidence="3" id="KW-0548">Nucleotidyltransferase</keyword>
<keyword evidence="10" id="KW-1185">Reference proteome</keyword>
<evidence type="ECO:0000256" key="4">
    <source>
        <dbReference type="ARBA" id="ARBA00022705"/>
    </source>
</evidence>
<dbReference type="SUPFAM" id="SSF52540">
    <property type="entry name" value="P-loop containing nucleoside triphosphate hydrolases"/>
    <property type="match status" value="1"/>
</dbReference>
<dbReference type="Gene3D" id="1.20.272.10">
    <property type="match status" value="1"/>
</dbReference>
<dbReference type="InterPro" id="IPR008921">
    <property type="entry name" value="DNA_pol3_clamp-load_cplx_C"/>
</dbReference>
<evidence type="ECO:0000313" key="9">
    <source>
        <dbReference type="EMBL" id="AUW93192.1"/>
    </source>
</evidence>
<reference evidence="9 10" key="1">
    <citation type="journal article" date="2019" name="Sci. Rep.">
        <title>Sulfobacillus thermotolerans: new insights into resistance and metabolic capacities of acidophilic chemolithotrophs.</title>
        <authorList>
            <person name="Panyushkina A.E."/>
            <person name="Babenko V.V."/>
            <person name="Nikitina A.S."/>
            <person name="Selezneva O.V."/>
            <person name="Tsaplina I.A."/>
            <person name="Letarova M.A."/>
            <person name="Kostryukova E.S."/>
            <person name="Letarov A.V."/>
        </authorList>
    </citation>
    <scope>NUCLEOTIDE SEQUENCE [LARGE SCALE GENOMIC DNA]</scope>
    <source>
        <strain evidence="9 10">Kr1</strain>
    </source>
</reference>
<organism evidence="9 10">
    <name type="scientific">Sulfobacillus thermotolerans</name>
    <dbReference type="NCBI Taxonomy" id="338644"/>
    <lineage>
        <taxon>Bacteria</taxon>
        <taxon>Bacillati</taxon>
        <taxon>Bacillota</taxon>
        <taxon>Clostridia</taxon>
        <taxon>Eubacteriales</taxon>
        <taxon>Clostridiales Family XVII. Incertae Sedis</taxon>
        <taxon>Sulfobacillus</taxon>
    </lineage>
</organism>
<evidence type="ECO:0000256" key="5">
    <source>
        <dbReference type="ARBA" id="ARBA00022932"/>
    </source>
</evidence>
<dbReference type="Pfam" id="PF21694">
    <property type="entry name" value="DNA_pol3_delta_C"/>
    <property type="match status" value="1"/>
</dbReference>
<dbReference type="EC" id="2.7.7.7" evidence="1"/>
<evidence type="ECO:0000256" key="1">
    <source>
        <dbReference type="ARBA" id="ARBA00012417"/>
    </source>
</evidence>
<keyword evidence="5" id="KW-0239">DNA-directed DNA polymerase</keyword>
<evidence type="ECO:0000259" key="8">
    <source>
        <dbReference type="Pfam" id="PF21694"/>
    </source>
</evidence>
<evidence type="ECO:0000313" key="10">
    <source>
        <dbReference type="Proteomes" id="UP000325292"/>
    </source>
</evidence>
<dbReference type="InterPro" id="IPR005790">
    <property type="entry name" value="DNA_polIII_delta"/>
</dbReference>
<dbReference type="PANTHER" id="PTHR34388:SF1">
    <property type="entry name" value="DNA POLYMERASE III SUBUNIT DELTA"/>
    <property type="match status" value="1"/>
</dbReference>
<keyword evidence="4" id="KW-0235">DNA replication</keyword>
<dbReference type="PANTHER" id="PTHR34388">
    <property type="entry name" value="DNA POLYMERASE III SUBUNIT DELTA"/>
    <property type="match status" value="1"/>
</dbReference>
<comment type="catalytic activity">
    <reaction evidence="7">
        <text>DNA(n) + a 2'-deoxyribonucleoside 5'-triphosphate = DNA(n+1) + diphosphate</text>
        <dbReference type="Rhea" id="RHEA:22508"/>
        <dbReference type="Rhea" id="RHEA-COMP:17339"/>
        <dbReference type="Rhea" id="RHEA-COMP:17340"/>
        <dbReference type="ChEBI" id="CHEBI:33019"/>
        <dbReference type="ChEBI" id="CHEBI:61560"/>
        <dbReference type="ChEBI" id="CHEBI:173112"/>
        <dbReference type="EC" id="2.7.7.7"/>
    </reaction>
</comment>
<dbReference type="EMBL" id="CP019454">
    <property type="protein sequence ID" value="AUW93192.1"/>
    <property type="molecule type" value="Genomic_DNA"/>
</dbReference>
<protein>
    <recommendedName>
        <fullName evidence="1">DNA-directed DNA polymerase</fullName>
        <ecNumber evidence="1">2.7.7.7</ecNumber>
    </recommendedName>
</protein>
<evidence type="ECO:0000256" key="3">
    <source>
        <dbReference type="ARBA" id="ARBA00022695"/>
    </source>
</evidence>
<proteinExistence type="inferred from homology"/>
<evidence type="ECO:0000256" key="6">
    <source>
        <dbReference type="ARBA" id="ARBA00034754"/>
    </source>
</evidence>
<dbReference type="Gene3D" id="3.40.50.300">
    <property type="entry name" value="P-loop containing nucleotide triphosphate hydrolases"/>
    <property type="match status" value="1"/>
</dbReference>
<dbReference type="SUPFAM" id="SSF48019">
    <property type="entry name" value="post-AAA+ oligomerization domain-like"/>
    <property type="match status" value="1"/>
</dbReference>
<sequence>MEILEGLALVEHGSMGQSYYLTGDLEFWAKRWLDKARQWFLGEAYAEGYVVLEGVTQWTEVDLALRTNGFFSTRRMVVVRDGTWAKRDAQLEAYRRSADPDVLLVIWDKKPSVQTAKIFGPQATIELKPLAPAVFRRFVAQEAKKRHLRVTSDAMDLLAEMLTRDAQQVIYELDKMALYDPSRTWDEGAITAFVPPLPHDTQLWRLTDPLVQRQTGLIIKQAQELLKEGKAPLLLFIVAVRQLIQLNHVLSAKQKGQGVGEFARQEGLKEFPAKKLWQYSQYWTRQEIEKFLERAAFIDRALKSGYGDAESWLLSYLALLAR</sequence>
<accession>A0ABN5GXF9</accession>